<evidence type="ECO:0000259" key="9">
    <source>
        <dbReference type="PROSITE" id="PS50893"/>
    </source>
</evidence>
<feature type="domain" description="ABC transmembrane type-1" evidence="10">
    <location>
        <begin position="19"/>
        <end position="309"/>
    </location>
</feature>
<evidence type="ECO:0000259" key="10">
    <source>
        <dbReference type="PROSITE" id="PS50929"/>
    </source>
</evidence>
<evidence type="ECO:0000313" key="11">
    <source>
        <dbReference type="EMBL" id="MDP8084653.1"/>
    </source>
</evidence>
<evidence type="ECO:0000256" key="8">
    <source>
        <dbReference type="SAM" id="Phobius"/>
    </source>
</evidence>
<dbReference type="GO" id="GO:0005886">
    <property type="term" value="C:plasma membrane"/>
    <property type="evidence" value="ECO:0007669"/>
    <property type="project" value="UniProtKB-SubCell"/>
</dbReference>
<dbReference type="NCBIfam" id="NF008364">
    <property type="entry name" value="PRK11160.1"/>
    <property type="match status" value="1"/>
</dbReference>
<dbReference type="GO" id="GO:0045454">
    <property type="term" value="P:cell redox homeostasis"/>
    <property type="evidence" value="ECO:0007669"/>
    <property type="project" value="InterPro"/>
</dbReference>
<dbReference type="GO" id="GO:0034775">
    <property type="term" value="P:glutathione transmembrane transport"/>
    <property type="evidence" value="ECO:0007669"/>
    <property type="project" value="InterPro"/>
</dbReference>
<feature type="transmembrane region" description="Helical" evidence="8">
    <location>
        <begin position="276"/>
        <end position="304"/>
    </location>
</feature>
<feature type="transmembrane region" description="Helical" evidence="8">
    <location>
        <begin position="131"/>
        <end position="154"/>
    </location>
</feature>
<dbReference type="PROSITE" id="PS50893">
    <property type="entry name" value="ABC_TRANSPORTER_2"/>
    <property type="match status" value="1"/>
</dbReference>
<dbReference type="EMBL" id="FOBN01000001">
    <property type="protein sequence ID" value="SEL89588.1"/>
    <property type="molecule type" value="Genomic_DNA"/>
</dbReference>
<dbReference type="Proteomes" id="UP000198883">
    <property type="component" value="Unassembled WGS sequence"/>
</dbReference>
<reference evidence="13" key="1">
    <citation type="submission" date="2016-10" db="EMBL/GenBank/DDBJ databases">
        <authorList>
            <person name="Varghese N."/>
            <person name="Submissions S."/>
        </authorList>
    </citation>
    <scope>NUCLEOTIDE SEQUENCE [LARGE SCALE GENOMIC DNA]</scope>
    <source>
        <strain evidence="13">DSM 24204</strain>
    </source>
</reference>
<evidence type="ECO:0000256" key="1">
    <source>
        <dbReference type="ARBA" id="ARBA00004651"/>
    </source>
</evidence>
<feature type="transmembrane region" description="Helical" evidence="8">
    <location>
        <begin position="247"/>
        <end position="270"/>
    </location>
</feature>
<reference evidence="11 14" key="3">
    <citation type="journal article" date="2023" name="Front. Microbiol.">
        <title>Phylogeography and host specificity of Pasteurellaceae pathogenic to sea-farmed fish in the north-east Atlantic.</title>
        <authorList>
            <person name="Gulla S."/>
            <person name="Colquhoun D.J."/>
            <person name="Olsen A.B."/>
            <person name="Spilsberg B."/>
            <person name="Lagesen K."/>
            <person name="Aakesson C.P."/>
            <person name="Strom S."/>
            <person name="Manji F."/>
            <person name="Birkbeck T.H."/>
            <person name="Nilsen H.K."/>
        </authorList>
    </citation>
    <scope>NUCLEOTIDE SEQUENCE [LARGE SCALE GENOMIC DNA]</scope>
    <source>
        <strain evidence="11 14">VIO11850</strain>
    </source>
</reference>
<dbReference type="PROSITE" id="PS50929">
    <property type="entry name" value="ABC_TM1F"/>
    <property type="match status" value="1"/>
</dbReference>
<organism evidence="12 13">
    <name type="scientific">Phocoenobacter skyensis</name>
    <dbReference type="NCBI Taxonomy" id="97481"/>
    <lineage>
        <taxon>Bacteria</taxon>
        <taxon>Pseudomonadati</taxon>
        <taxon>Pseudomonadota</taxon>
        <taxon>Gammaproteobacteria</taxon>
        <taxon>Pasteurellales</taxon>
        <taxon>Pasteurellaceae</taxon>
        <taxon>Phocoenobacter</taxon>
    </lineage>
</organism>
<dbReference type="InterPro" id="IPR039421">
    <property type="entry name" value="Type_1_exporter"/>
</dbReference>
<name>A0A1H7TYQ2_9PAST</name>
<evidence type="ECO:0000256" key="4">
    <source>
        <dbReference type="ARBA" id="ARBA00022741"/>
    </source>
</evidence>
<dbReference type="InterPro" id="IPR036640">
    <property type="entry name" value="ABC1_TM_sf"/>
</dbReference>
<dbReference type="CDD" id="cd18585">
    <property type="entry name" value="ABC_6TM_CydC"/>
    <property type="match status" value="1"/>
</dbReference>
<keyword evidence="3 8" id="KW-0812">Transmembrane</keyword>
<dbReference type="GO" id="GO:0005524">
    <property type="term" value="F:ATP binding"/>
    <property type="evidence" value="ECO:0007669"/>
    <property type="project" value="UniProtKB-KW"/>
</dbReference>
<evidence type="ECO:0000313" key="14">
    <source>
        <dbReference type="Proteomes" id="UP001224812"/>
    </source>
</evidence>
<accession>A0A1H7TYQ2</accession>
<keyword evidence="14" id="KW-1185">Reference proteome</keyword>
<keyword evidence="2" id="KW-1003">Cell membrane</keyword>
<dbReference type="InterPro" id="IPR017871">
    <property type="entry name" value="ABC_transporter-like_CS"/>
</dbReference>
<dbReference type="EMBL" id="JASAVS010000002">
    <property type="protein sequence ID" value="MDP8084653.1"/>
    <property type="molecule type" value="Genomic_DNA"/>
</dbReference>
<dbReference type="GeneID" id="83544786"/>
<evidence type="ECO:0000313" key="12">
    <source>
        <dbReference type="EMBL" id="SEL89588.1"/>
    </source>
</evidence>
<dbReference type="STRING" id="97481.SAMN05444853_10167"/>
<dbReference type="NCBIfam" id="TIGR02868">
    <property type="entry name" value="CydC"/>
    <property type="match status" value="1"/>
</dbReference>
<dbReference type="Proteomes" id="UP001224812">
    <property type="component" value="Unassembled WGS sequence"/>
</dbReference>
<evidence type="ECO:0000313" key="13">
    <source>
        <dbReference type="Proteomes" id="UP000198883"/>
    </source>
</evidence>
<evidence type="ECO:0000256" key="2">
    <source>
        <dbReference type="ARBA" id="ARBA00022475"/>
    </source>
</evidence>
<feature type="transmembrane region" description="Helical" evidence="8">
    <location>
        <begin position="31"/>
        <end position="59"/>
    </location>
</feature>
<evidence type="ECO:0000256" key="5">
    <source>
        <dbReference type="ARBA" id="ARBA00022840"/>
    </source>
</evidence>
<dbReference type="InterPro" id="IPR027417">
    <property type="entry name" value="P-loop_NTPase"/>
</dbReference>
<gene>
    <name evidence="11" type="primary">cydC</name>
    <name evidence="11" type="ORF">QJT92_01725</name>
    <name evidence="12" type="ORF">SAMN05444853_10167</name>
</gene>
<dbReference type="SMART" id="SM00382">
    <property type="entry name" value="AAA"/>
    <property type="match status" value="1"/>
</dbReference>
<evidence type="ECO:0000256" key="7">
    <source>
        <dbReference type="ARBA" id="ARBA00023136"/>
    </source>
</evidence>
<protein>
    <submittedName>
        <fullName evidence="12">ATP-binding cassette, subfamily C, CydC</fullName>
    </submittedName>
    <submittedName>
        <fullName evidence="11">Cysteine/glutathione ABC transporter ATP-binding protein/permease CydC</fullName>
    </submittedName>
</protein>
<dbReference type="GO" id="GO:0016887">
    <property type="term" value="F:ATP hydrolysis activity"/>
    <property type="evidence" value="ECO:0007669"/>
    <property type="project" value="InterPro"/>
</dbReference>
<keyword evidence="4" id="KW-0547">Nucleotide-binding</keyword>
<reference evidence="12" key="2">
    <citation type="submission" date="2016-10" db="EMBL/GenBank/DDBJ databases">
        <authorList>
            <person name="de Groot N.N."/>
        </authorList>
    </citation>
    <scope>NUCLEOTIDE SEQUENCE [LARGE SCALE GENOMIC DNA]</scope>
    <source>
        <strain evidence="12">DSM 24204</strain>
    </source>
</reference>
<dbReference type="PANTHER" id="PTHR43394">
    <property type="entry name" value="ATP-DEPENDENT PERMEASE MDL1, MITOCHONDRIAL"/>
    <property type="match status" value="1"/>
</dbReference>
<evidence type="ECO:0000256" key="6">
    <source>
        <dbReference type="ARBA" id="ARBA00022989"/>
    </source>
</evidence>
<dbReference type="OrthoDB" id="9802264at2"/>
<dbReference type="PANTHER" id="PTHR43394:SF1">
    <property type="entry name" value="ATP-BINDING CASSETTE SUB-FAMILY B MEMBER 10, MITOCHONDRIAL"/>
    <property type="match status" value="1"/>
</dbReference>
<dbReference type="Pfam" id="PF00005">
    <property type="entry name" value="ABC_tran"/>
    <property type="match status" value="1"/>
</dbReference>
<keyword evidence="7 8" id="KW-0472">Membrane</keyword>
<feature type="transmembrane region" description="Helical" evidence="8">
    <location>
        <begin position="160"/>
        <end position="182"/>
    </location>
</feature>
<keyword evidence="5 12" id="KW-0067">ATP-binding</keyword>
<dbReference type="InterPro" id="IPR003593">
    <property type="entry name" value="AAA+_ATPase"/>
</dbReference>
<proteinExistence type="predicted"/>
<dbReference type="Gene3D" id="1.20.1560.10">
    <property type="entry name" value="ABC transporter type 1, transmembrane domain"/>
    <property type="match status" value="1"/>
</dbReference>
<dbReference type="SUPFAM" id="SSF90123">
    <property type="entry name" value="ABC transporter transmembrane region"/>
    <property type="match status" value="1"/>
</dbReference>
<dbReference type="SUPFAM" id="SSF52540">
    <property type="entry name" value="P-loop containing nucleoside triphosphate hydrolases"/>
    <property type="match status" value="1"/>
</dbReference>
<dbReference type="AlphaFoldDB" id="A0A1H7TYQ2"/>
<comment type="subcellular location">
    <subcellularLocation>
        <location evidence="1">Cell membrane</location>
        <topology evidence="1">Multi-pass membrane protein</topology>
    </subcellularLocation>
</comment>
<keyword evidence="6 8" id="KW-1133">Transmembrane helix</keyword>
<dbReference type="InterPro" id="IPR011527">
    <property type="entry name" value="ABC1_TM_dom"/>
</dbReference>
<dbReference type="RefSeq" id="WP_090919354.1">
    <property type="nucleotide sequence ID" value="NZ_CP016180.1"/>
</dbReference>
<dbReference type="Gene3D" id="3.40.50.300">
    <property type="entry name" value="P-loop containing nucleotide triphosphate hydrolases"/>
    <property type="match status" value="1"/>
</dbReference>
<evidence type="ECO:0000256" key="3">
    <source>
        <dbReference type="ARBA" id="ARBA00022692"/>
    </source>
</evidence>
<dbReference type="InterPro" id="IPR014223">
    <property type="entry name" value="ABC_CydC/D"/>
</dbReference>
<dbReference type="GO" id="GO:0015421">
    <property type="term" value="F:ABC-type oligopeptide transporter activity"/>
    <property type="evidence" value="ECO:0007669"/>
    <property type="project" value="TreeGrafter"/>
</dbReference>
<dbReference type="InterPro" id="IPR003439">
    <property type="entry name" value="ABC_transporter-like_ATP-bd"/>
</dbReference>
<sequence length="561" mass="62575">MRSLFPFLALLHTHTARLALGVILAITSLSASIGLLSLSGWFLAASSLVGSVIFFNFFYPSSGVRGLAIGRTVSRYFERIVSHDATFRVLATLRMSVFKKLIPLSPAELNQYRNSELLNIMVADVDTLDTLYLNLISPFISAIAVILFMGFGLWFISPLFTFIICGSLLTLLLIFPTVFYHLGKKTGQTIIQSRSTYRSQFVEWIQLQSEFLLFGVQQQATEKLQQTEQQWFNSQSQQGKLGGLSNALLIALNGILVTLVVLLSATIIQLPNIDNAGALIALVVFCTLASLEILTPIGAAFLHLGQVITAAQRLTNITNQTAIACGHQEWNETHFLQKDDRKSPLIQFEKIQFSYSTQQNLFNALSFEVYKGEKVAILGATGSGKTTLFQLLNRNYAPTSGHITLNNCKIEEYSENALRQNMITLNQKVHIFSSTLRDNLLIANQKASDEVLCNQLNKVGLSHLIEQKEGLDLWLGDGGRPLSGGEQRRLGLARVLLHPAQIILLDEPTEGLDRETEQQILNLILEQCRDKTILMITHRLSQLSRFDRIYHLDNGTITYSL</sequence>
<feature type="domain" description="ABC transporter" evidence="9">
    <location>
        <begin position="346"/>
        <end position="561"/>
    </location>
</feature>
<dbReference type="PROSITE" id="PS00211">
    <property type="entry name" value="ABC_TRANSPORTER_1"/>
    <property type="match status" value="1"/>
</dbReference>